<evidence type="ECO:0000256" key="1">
    <source>
        <dbReference type="ARBA" id="ARBA00023125"/>
    </source>
</evidence>
<dbReference type="EMBL" id="CP039900">
    <property type="protein sequence ID" value="QCL82882.1"/>
    <property type="molecule type" value="Genomic_DNA"/>
</dbReference>
<dbReference type="InterPro" id="IPR001647">
    <property type="entry name" value="HTH_TetR"/>
</dbReference>
<comment type="caution">
    <text evidence="2">Lacks conserved residue(s) required for the propagation of feature annotation.</text>
</comment>
<name>A0AAE6BI56_AGRTU</name>
<keyword evidence="1 2" id="KW-0238">DNA-binding</keyword>
<dbReference type="Proteomes" id="UP000298579">
    <property type="component" value="Plasmid pAtCFBP5877b"/>
</dbReference>
<dbReference type="GO" id="GO:0003677">
    <property type="term" value="F:DNA binding"/>
    <property type="evidence" value="ECO:0007669"/>
    <property type="project" value="UniProtKB-UniRule"/>
</dbReference>
<reference evidence="4 5" key="1">
    <citation type="submission" date="2019-04" db="EMBL/GenBank/DDBJ databases">
        <title>Complete genome sequence of Agrobacterium tumefaciens CFBP5877.</title>
        <authorList>
            <person name="Huang Y.-Y."/>
            <person name="Chiang H.-Y."/>
            <person name="Chou L."/>
            <person name="Lai E.-M."/>
            <person name="Kuo C.-H."/>
        </authorList>
    </citation>
    <scope>NUCLEOTIDE SEQUENCE [LARGE SCALE GENOMIC DNA]</scope>
    <source>
        <strain evidence="4 5">CFBP5877</strain>
        <plasmid evidence="5">patcfbp5877b</plasmid>
    </source>
</reference>
<evidence type="ECO:0000313" key="4">
    <source>
        <dbReference type="EMBL" id="QCL82882.1"/>
    </source>
</evidence>
<evidence type="ECO:0000259" key="3">
    <source>
        <dbReference type="PROSITE" id="PS50977"/>
    </source>
</evidence>
<dbReference type="Gene3D" id="1.10.357.10">
    <property type="entry name" value="Tetracycline Repressor, domain 2"/>
    <property type="match status" value="1"/>
</dbReference>
<accession>A0AAE6BI56</accession>
<keyword evidence="4" id="KW-0614">Plasmid</keyword>
<protein>
    <submittedName>
        <fullName evidence="4">TetR family transcriptional regulator</fullName>
    </submittedName>
</protein>
<evidence type="ECO:0000256" key="2">
    <source>
        <dbReference type="PROSITE-ProRule" id="PRU00335"/>
    </source>
</evidence>
<sequence>MDDIAAQAGISRAELYRSFPARGSIDEALAELQLNKISDELERITNSTDQSPD</sequence>
<dbReference type="InterPro" id="IPR009057">
    <property type="entry name" value="Homeodomain-like_sf"/>
</dbReference>
<geneLocation type="plasmid" evidence="5">
    <name>patcfbp5877b</name>
</geneLocation>
<organism evidence="4 5">
    <name type="scientific">Agrobacterium tumefaciens</name>
    <dbReference type="NCBI Taxonomy" id="358"/>
    <lineage>
        <taxon>Bacteria</taxon>
        <taxon>Pseudomonadati</taxon>
        <taxon>Pseudomonadota</taxon>
        <taxon>Alphaproteobacteria</taxon>
        <taxon>Hyphomicrobiales</taxon>
        <taxon>Rhizobiaceae</taxon>
        <taxon>Rhizobium/Agrobacterium group</taxon>
        <taxon>Agrobacterium</taxon>
        <taxon>Agrobacterium tumefaciens complex</taxon>
    </lineage>
</organism>
<dbReference type="AlphaFoldDB" id="A0AAE6BI56"/>
<feature type="domain" description="HTH tetR-type" evidence="3">
    <location>
        <begin position="1"/>
        <end position="37"/>
    </location>
</feature>
<dbReference type="SUPFAM" id="SSF46689">
    <property type="entry name" value="Homeodomain-like"/>
    <property type="match status" value="1"/>
</dbReference>
<evidence type="ECO:0000313" key="5">
    <source>
        <dbReference type="Proteomes" id="UP000298579"/>
    </source>
</evidence>
<gene>
    <name evidence="4" type="ORF">CFBP5877_27350</name>
</gene>
<proteinExistence type="predicted"/>
<dbReference type="PROSITE" id="PS50977">
    <property type="entry name" value="HTH_TETR_2"/>
    <property type="match status" value="1"/>
</dbReference>